<dbReference type="InterPro" id="IPR003458">
    <property type="entry name" value="Phage_T4_Gp38_tail_assem"/>
</dbReference>
<evidence type="ECO:0000313" key="2">
    <source>
        <dbReference type="Proteomes" id="UP001529514"/>
    </source>
</evidence>
<protein>
    <submittedName>
        <fullName evidence="1">Tail assembly chaperone</fullName>
    </submittedName>
</protein>
<sequence>MYVYSAKNNAFYPIDWQQLYIDAGTWPDDGVEVSEAVYRKFMTPPAGKMCIAGDDGLPAWVDIPPPTPEQLQQQAEQEKRYLLNIAKEKIDIWQDAVDLDMATKEEKTALLAWKKYRVLLNRVDCSTAPNIDWPKAPE</sequence>
<reference evidence="1 2" key="1">
    <citation type="submission" date="2023-10" db="EMBL/GenBank/DDBJ databases">
        <title>Xenorhabdus taiwanensis sp. nov., a symbiotic bacterium associated with the entomopathogenic nematode Steinernema taiwanensis.</title>
        <authorList>
            <person name="Tseng C.T."/>
            <person name="Shu H.Y."/>
            <person name="Chen M.H."/>
            <person name="Fang Y.J."/>
            <person name="Wu T.L."/>
            <person name="Lin Y.C."/>
            <person name="Huang C.J."/>
        </authorList>
    </citation>
    <scope>NUCLEOTIDE SEQUENCE [LARGE SCALE GENOMIC DNA]</scope>
    <source>
        <strain evidence="1 2">TCT-1</strain>
    </source>
</reference>
<dbReference type="Proteomes" id="UP001529514">
    <property type="component" value="Chromosome"/>
</dbReference>
<keyword evidence="2" id="KW-1185">Reference proteome</keyword>
<dbReference type="PANTHER" id="PTHR34413">
    <property type="entry name" value="PROPHAGE TAIL FIBER ASSEMBLY PROTEIN HOMOLOG TFAE-RELATED-RELATED"/>
    <property type="match status" value="1"/>
</dbReference>
<dbReference type="PANTHER" id="PTHR34413:SF2">
    <property type="entry name" value="PROPHAGE TAIL FIBER ASSEMBLY PROTEIN HOMOLOG TFAE-RELATED"/>
    <property type="match status" value="1"/>
</dbReference>
<accession>A0ABM8JV53</accession>
<dbReference type="EMBL" id="AP028978">
    <property type="protein sequence ID" value="BET96573.1"/>
    <property type="molecule type" value="Genomic_DNA"/>
</dbReference>
<name>A0ABM8JV53_9GAMM</name>
<dbReference type="Pfam" id="PF02413">
    <property type="entry name" value="Caudo_TAP"/>
    <property type="match status" value="1"/>
</dbReference>
<proteinExistence type="predicted"/>
<dbReference type="RefSeq" id="WP_374053328.1">
    <property type="nucleotide sequence ID" value="NZ_AP028978.1"/>
</dbReference>
<evidence type="ECO:0000313" key="1">
    <source>
        <dbReference type="EMBL" id="BET96573.1"/>
    </source>
</evidence>
<gene>
    <name evidence="1" type="ORF">TCT1_14940</name>
</gene>
<dbReference type="InterPro" id="IPR051220">
    <property type="entry name" value="TFA_Chaperone"/>
</dbReference>
<organism evidence="1 2">
    <name type="scientific">Xenorhabdus taiwanensis</name>
    <dbReference type="NCBI Taxonomy" id="3085177"/>
    <lineage>
        <taxon>Bacteria</taxon>
        <taxon>Pseudomonadati</taxon>
        <taxon>Pseudomonadota</taxon>
        <taxon>Gammaproteobacteria</taxon>
        <taxon>Enterobacterales</taxon>
        <taxon>Morganellaceae</taxon>
        <taxon>Xenorhabdus</taxon>
    </lineage>
</organism>